<proteinExistence type="predicted"/>
<evidence type="ECO:0000313" key="4">
    <source>
        <dbReference type="EMBL" id="WTP92239.1"/>
    </source>
</evidence>
<evidence type="ECO:0000256" key="2">
    <source>
        <dbReference type="ARBA" id="ARBA00022723"/>
    </source>
</evidence>
<feature type="domain" description="DDE Tnp4" evidence="3">
    <location>
        <begin position="106"/>
        <end position="270"/>
    </location>
</feature>
<organism evidence="4">
    <name type="scientific">Streptomyces sp. NBC_00180</name>
    <dbReference type="NCBI Taxonomy" id="2903632"/>
    <lineage>
        <taxon>Bacteria</taxon>
        <taxon>Bacillati</taxon>
        <taxon>Actinomycetota</taxon>
        <taxon>Actinomycetes</taxon>
        <taxon>Kitasatosporales</taxon>
        <taxon>Streptomycetaceae</taxon>
        <taxon>Streptomyces</taxon>
    </lineage>
</organism>
<dbReference type="Pfam" id="PF13359">
    <property type="entry name" value="DDE_Tnp_4"/>
    <property type="match status" value="1"/>
</dbReference>
<name>A0AAU1IB54_9ACTN</name>
<sequence>MVSYAAMLDVPRHVVEFLARLLAGHRRRIGTPKSSRALGPFRQAVLVLRWFREGSCVHCLARDAGISQATGYRYLHEGVDVLAGQAPDLHRVLAECRQQGMNHLILDGTLIESDRVAGVHLNAAGKEVDTWYSAKHKAFGANVQFVSAPDGTPLWVSDGEPGSVPDITAARSHCLPALYKAAADGLPTLADAGYQGAGIGIHHPFKKPRGSSHLRIHPDTRTRNALLRSVRALGERAAAELKERWRTLKRITLSPGRIGAIAKAALVLNNVWR</sequence>
<keyword evidence="2" id="KW-0479">Metal-binding</keyword>
<accession>A0AAU1IB54</accession>
<evidence type="ECO:0000313" key="5">
    <source>
        <dbReference type="EMBL" id="WTP92432.1"/>
    </source>
</evidence>
<reference evidence="4" key="1">
    <citation type="submission" date="2022-10" db="EMBL/GenBank/DDBJ databases">
        <title>The complete genomes of actinobacterial strains from the NBC collection.</title>
        <authorList>
            <person name="Joergensen T.S."/>
            <person name="Alvarez Arevalo M."/>
            <person name="Sterndorff E.B."/>
            <person name="Faurdal D."/>
            <person name="Vuksanovic O."/>
            <person name="Mourched A.-S."/>
            <person name="Charusanti P."/>
            <person name="Shaw S."/>
            <person name="Blin K."/>
            <person name="Weber T."/>
        </authorList>
    </citation>
    <scope>NUCLEOTIDE SEQUENCE</scope>
    <source>
        <strain evidence="4">NBC 00180</strain>
    </source>
</reference>
<evidence type="ECO:0000256" key="1">
    <source>
        <dbReference type="ARBA" id="ARBA00001968"/>
    </source>
</evidence>
<dbReference type="EMBL" id="CP108140">
    <property type="protein sequence ID" value="WTP92239.1"/>
    <property type="molecule type" value="Genomic_DNA"/>
</dbReference>
<dbReference type="AlphaFoldDB" id="A0AAU1IB54"/>
<gene>
    <name evidence="4" type="ORF">OG477_27455</name>
    <name evidence="5" type="ORF">OG477_44105</name>
</gene>
<protein>
    <submittedName>
        <fullName evidence="4">IS5/IS1182 family transposase</fullName>
    </submittedName>
</protein>
<dbReference type="GO" id="GO:0046872">
    <property type="term" value="F:metal ion binding"/>
    <property type="evidence" value="ECO:0007669"/>
    <property type="project" value="UniProtKB-KW"/>
</dbReference>
<comment type="cofactor">
    <cofactor evidence="1">
        <name>a divalent metal cation</name>
        <dbReference type="ChEBI" id="CHEBI:60240"/>
    </cofactor>
</comment>
<dbReference type="EMBL" id="CP108140">
    <property type="protein sequence ID" value="WTP92432.1"/>
    <property type="molecule type" value="Genomic_DNA"/>
</dbReference>
<evidence type="ECO:0000259" key="3">
    <source>
        <dbReference type="Pfam" id="PF13359"/>
    </source>
</evidence>
<dbReference type="InterPro" id="IPR027806">
    <property type="entry name" value="HARBI1_dom"/>
</dbReference>